<dbReference type="GO" id="GO:0008270">
    <property type="term" value="F:zinc ion binding"/>
    <property type="evidence" value="ECO:0007669"/>
    <property type="project" value="InterPro"/>
</dbReference>
<dbReference type="GO" id="GO:0043565">
    <property type="term" value="F:sequence-specific DNA binding"/>
    <property type="evidence" value="ECO:0007669"/>
    <property type="project" value="TreeGrafter"/>
</dbReference>
<feature type="compositionally biased region" description="Low complexity" evidence="7">
    <location>
        <begin position="8"/>
        <end position="19"/>
    </location>
</feature>
<dbReference type="SUPFAM" id="SSF57701">
    <property type="entry name" value="Zn2/Cys6 DNA-binding domain"/>
    <property type="match status" value="1"/>
</dbReference>
<keyword evidence="6" id="KW-0539">Nucleus</keyword>
<dbReference type="InterPro" id="IPR036864">
    <property type="entry name" value="Zn2-C6_fun-type_DNA-bd_sf"/>
</dbReference>
<dbReference type="EMBL" id="JANBVO010000030">
    <property type="protein sequence ID" value="KAJ9138396.1"/>
    <property type="molecule type" value="Genomic_DNA"/>
</dbReference>
<keyword evidence="4" id="KW-0238">DNA-binding</keyword>
<dbReference type="InterPro" id="IPR001138">
    <property type="entry name" value="Zn2Cys6_DnaBD"/>
</dbReference>
<dbReference type="PANTHER" id="PTHR47540:SF6">
    <property type="entry name" value="ZN(II)2CYS6 TRANSCRIPTION FACTOR (EUROFUNG)"/>
    <property type="match status" value="1"/>
</dbReference>
<dbReference type="GO" id="GO:0045944">
    <property type="term" value="P:positive regulation of transcription by RNA polymerase II"/>
    <property type="evidence" value="ECO:0007669"/>
    <property type="project" value="TreeGrafter"/>
</dbReference>
<protein>
    <submittedName>
        <fullName evidence="9">C6 transcription factor</fullName>
    </submittedName>
</protein>
<keyword evidence="3" id="KW-0805">Transcription regulation</keyword>
<dbReference type="GO" id="GO:0006351">
    <property type="term" value="P:DNA-templated transcription"/>
    <property type="evidence" value="ECO:0007669"/>
    <property type="project" value="InterPro"/>
</dbReference>
<evidence type="ECO:0000256" key="7">
    <source>
        <dbReference type="SAM" id="MobiDB-lite"/>
    </source>
</evidence>
<evidence type="ECO:0000256" key="2">
    <source>
        <dbReference type="ARBA" id="ARBA00022723"/>
    </source>
</evidence>
<dbReference type="Proteomes" id="UP001174694">
    <property type="component" value="Unassembled WGS sequence"/>
</dbReference>
<evidence type="ECO:0000256" key="4">
    <source>
        <dbReference type="ARBA" id="ARBA00023125"/>
    </source>
</evidence>
<dbReference type="GO" id="GO:0005634">
    <property type="term" value="C:nucleus"/>
    <property type="evidence" value="ECO:0007669"/>
    <property type="project" value="UniProtKB-SubCell"/>
</dbReference>
<reference evidence="9" key="1">
    <citation type="submission" date="2022-07" db="EMBL/GenBank/DDBJ databases">
        <title>Fungi with potential for degradation of polypropylene.</title>
        <authorList>
            <person name="Gostincar C."/>
        </authorList>
    </citation>
    <scope>NUCLEOTIDE SEQUENCE</scope>
    <source>
        <strain evidence="9">EXF-13308</strain>
    </source>
</reference>
<dbReference type="PROSITE" id="PS50048">
    <property type="entry name" value="ZN2_CY6_FUNGAL_2"/>
    <property type="match status" value="1"/>
</dbReference>
<accession>A0AA38VCQ8</accession>
<dbReference type="GO" id="GO:0000981">
    <property type="term" value="F:DNA-binding transcription factor activity, RNA polymerase II-specific"/>
    <property type="evidence" value="ECO:0007669"/>
    <property type="project" value="InterPro"/>
</dbReference>
<evidence type="ECO:0000313" key="10">
    <source>
        <dbReference type="Proteomes" id="UP001174694"/>
    </source>
</evidence>
<dbReference type="Gene3D" id="4.10.240.10">
    <property type="entry name" value="Zn(2)-C6 fungal-type DNA-binding domain"/>
    <property type="match status" value="1"/>
</dbReference>
<evidence type="ECO:0000256" key="3">
    <source>
        <dbReference type="ARBA" id="ARBA00023015"/>
    </source>
</evidence>
<comment type="subcellular location">
    <subcellularLocation>
        <location evidence="1">Nucleus</location>
    </subcellularLocation>
</comment>
<dbReference type="CDD" id="cd12148">
    <property type="entry name" value="fungal_TF_MHR"/>
    <property type="match status" value="1"/>
</dbReference>
<dbReference type="CDD" id="cd00067">
    <property type="entry name" value="GAL4"/>
    <property type="match status" value="1"/>
</dbReference>
<dbReference type="PANTHER" id="PTHR47540">
    <property type="entry name" value="THIAMINE REPRESSIBLE GENES REGULATORY PROTEIN THI5"/>
    <property type="match status" value="1"/>
</dbReference>
<sequence>MDGRARVGGSSATRSTGSSHAESKAKSTACRRCHARKVRCSGGKPCAACAASIDGEQCTYPKRDRQVKLSKSYIDGLLAENERLRHNRRIVRADAPAAVVDPTSCEHPITGEQTEGPVRNPLFDDRPWFYHISPSDAPHHVTEAADGAFATRFRQALSDARLSHIPRTNYPSDDAIFLLANSHCPLPSPGRARFLLMAALKTVSECYHVVLKSAALEDLEKFLQNPTSGDIFLSCKIWALLAIGEVYTVRSVSPGLVFPGLAYFSQAMKAMQVTQERPSIESVEIRLLLCFYSLSSNKRFSAYCLAGSAMRRAIVMGLHLNVPETQLRDRAMREHRNRVWWTAYEFEHLLASKLGQPTSVQDVDIQVDLPSSLGLPESRKGDFADPEYLIARIKLAKLAGQTTRSLYGRSAQKEPFSQRVQQALKDLQHWVQKLPGHLQIYGWPLSQPMPDHIRYLHLSFNQCMIVATRPVLLYVLRLYKDVWKSTTPGSEPQIPENVRALADACIRCSRQSYAVLMEAWVNGSFPTLDYLSTQYLFSSTTILAISAFLGGPSSSKDEDDFEVGAQLLAELERSGSFAAMEFCQHIVAMKAIIREIRTPRQVEGNSTARPSGATATWDPGIGFQGMDLPHSGSFMTAEMPLAEPSLQAFLSQMDSNLQLMDRSILDDRMDGFYLPEDPTPTY</sequence>
<evidence type="ECO:0000256" key="5">
    <source>
        <dbReference type="ARBA" id="ARBA00023163"/>
    </source>
</evidence>
<dbReference type="Pfam" id="PF00172">
    <property type="entry name" value="Zn_clus"/>
    <property type="match status" value="1"/>
</dbReference>
<evidence type="ECO:0000256" key="1">
    <source>
        <dbReference type="ARBA" id="ARBA00004123"/>
    </source>
</evidence>
<feature type="region of interest" description="Disordered" evidence="7">
    <location>
        <begin position="1"/>
        <end position="26"/>
    </location>
</feature>
<evidence type="ECO:0000256" key="6">
    <source>
        <dbReference type="ARBA" id="ARBA00023242"/>
    </source>
</evidence>
<proteinExistence type="predicted"/>
<keyword evidence="10" id="KW-1185">Reference proteome</keyword>
<dbReference type="InterPro" id="IPR007219">
    <property type="entry name" value="XnlR_reg_dom"/>
</dbReference>
<dbReference type="PROSITE" id="PS00463">
    <property type="entry name" value="ZN2_CY6_FUNGAL_1"/>
    <property type="match status" value="1"/>
</dbReference>
<keyword evidence="2" id="KW-0479">Metal-binding</keyword>
<dbReference type="InterPro" id="IPR051711">
    <property type="entry name" value="Stress_Response_Reg"/>
</dbReference>
<dbReference type="AlphaFoldDB" id="A0AA38VCQ8"/>
<dbReference type="SMART" id="SM00906">
    <property type="entry name" value="Fungal_trans"/>
    <property type="match status" value="1"/>
</dbReference>
<dbReference type="Pfam" id="PF04082">
    <property type="entry name" value="Fungal_trans"/>
    <property type="match status" value="1"/>
</dbReference>
<keyword evidence="5" id="KW-0804">Transcription</keyword>
<dbReference type="SMART" id="SM00066">
    <property type="entry name" value="GAL4"/>
    <property type="match status" value="1"/>
</dbReference>
<gene>
    <name evidence="9" type="ORF">NKR23_g8512</name>
</gene>
<comment type="caution">
    <text evidence="9">The sequence shown here is derived from an EMBL/GenBank/DDBJ whole genome shotgun (WGS) entry which is preliminary data.</text>
</comment>
<name>A0AA38VCQ8_9PEZI</name>
<evidence type="ECO:0000313" key="9">
    <source>
        <dbReference type="EMBL" id="KAJ9138396.1"/>
    </source>
</evidence>
<organism evidence="9 10">
    <name type="scientific">Pleurostoma richardsiae</name>
    <dbReference type="NCBI Taxonomy" id="41990"/>
    <lineage>
        <taxon>Eukaryota</taxon>
        <taxon>Fungi</taxon>
        <taxon>Dikarya</taxon>
        <taxon>Ascomycota</taxon>
        <taxon>Pezizomycotina</taxon>
        <taxon>Sordariomycetes</taxon>
        <taxon>Sordariomycetidae</taxon>
        <taxon>Calosphaeriales</taxon>
        <taxon>Pleurostomataceae</taxon>
        <taxon>Pleurostoma</taxon>
    </lineage>
</organism>
<evidence type="ECO:0000259" key="8">
    <source>
        <dbReference type="PROSITE" id="PS50048"/>
    </source>
</evidence>
<feature type="domain" description="Zn(2)-C6 fungal-type" evidence="8">
    <location>
        <begin position="29"/>
        <end position="60"/>
    </location>
</feature>